<dbReference type="GO" id="GO:0000049">
    <property type="term" value="F:tRNA binding"/>
    <property type="evidence" value="ECO:0007669"/>
    <property type="project" value="TreeGrafter"/>
</dbReference>
<feature type="domain" description="JmjC" evidence="1">
    <location>
        <begin position="298"/>
        <end position="456"/>
    </location>
</feature>
<dbReference type="Gene3D" id="2.60.120.650">
    <property type="entry name" value="Cupin"/>
    <property type="match status" value="1"/>
</dbReference>
<accession>A0A815R8X0</accession>
<dbReference type="Gene3D" id="6.10.140.1470">
    <property type="match status" value="1"/>
</dbReference>
<reference evidence="2" key="1">
    <citation type="submission" date="2021-02" db="EMBL/GenBank/DDBJ databases">
        <authorList>
            <person name="Nowell W R."/>
        </authorList>
    </citation>
    <scope>NUCLEOTIDE SEQUENCE</scope>
</reference>
<comment type="caution">
    <text evidence="2">The sequence shown here is derived from an EMBL/GenBank/DDBJ whole genome shotgun (WGS) entry which is preliminary data.</text>
</comment>
<dbReference type="InterPro" id="IPR003347">
    <property type="entry name" value="JmjC_dom"/>
</dbReference>
<organism evidence="2 3">
    <name type="scientific">Adineta steineri</name>
    <dbReference type="NCBI Taxonomy" id="433720"/>
    <lineage>
        <taxon>Eukaryota</taxon>
        <taxon>Metazoa</taxon>
        <taxon>Spiralia</taxon>
        <taxon>Gnathifera</taxon>
        <taxon>Rotifera</taxon>
        <taxon>Eurotatoria</taxon>
        <taxon>Bdelloidea</taxon>
        <taxon>Adinetida</taxon>
        <taxon>Adinetidae</taxon>
        <taxon>Adineta</taxon>
    </lineage>
</organism>
<dbReference type="PANTHER" id="PTHR12461">
    <property type="entry name" value="HYPOXIA-INDUCIBLE FACTOR 1 ALPHA INHIBITOR-RELATED"/>
    <property type="match status" value="1"/>
</dbReference>
<gene>
    <name evidence="2" type="ORF">IZO911_LOCUS43583</name>
</gene>
<protein>
    <recommendedName>
        <fullName evidence="1">JmjC domain-containing protein</fullName>
    </recommendedName>
</protein>
<dbReference type="PROSITE" id="PS51184">
    <property type="entry name" value="JMJC"/>
    <property type="match status" value="1"/>
</dbReference>
<dbReference type="SMART" id="SM00558">
    <property type="entry name" value="JmjC"/>
    <property type="match status" value="1"/>
</dbReference>
<dbReference type="InterPro" id="IPR014710">
    <property type="entry name" value="RmlC-like_jellyroll"/>
</dbReference>
<sequence length="508" mass="59836">MPTIYETDSLDEAIDIIQDENKRYPFILHKYDIGSCQEKWTCDYLATKIGSKPVRIHVSQDPMMDFVRKNFTYETLPFNKLIHRCERTVNDEYFSTSNEHYYFRALGDNQRTDIANIEKHFPGIANDIKYPPLFSTEQFFSSVLRIGSANTQLWTHYDIMDNTLIQVHGTKRLIMFKPSDIDYLYIDGDKSLMPTIYETDSLDEAIDIIQDENKRYPFILHKYDIGSCQEKWTCDYLATKIGSKPVRIHVSQDSMMDFVRKNFTYETLPFNKLIHRCERTVNDEYFSTPNEHYYFRALGDNQRTDIATIEKHFPGIANDIKYPPLFSTEQFFSSVLRIGSANTQLWTHYDIMDNTLIQVHGTKRLIMFKPSDIDYLYIDGDKSLVNDIENPDFETYPLIRQATYYTGTLQAGDCLFIPALWFHNIKSLDTYSVSVNVFWRHLNIDFYEPKDLYGNKDLVPFSRSIGQLAKSLNELDKQLPSVYVDFYAKRLRCYLDNYIKENEKKMNK</sequence>
<name>A0A815R8X0_9BILA</name>
<evidence type="ECO:0000313" key="2">
    <source>
        <dbReference type="EMBL" id="CAF1473349.1"/>
    </source>
</evidence>
<evidence type="ECO:0000313" key="3">
    <source>
        <dbReference type="Proteomes" id="UP000663860"/>
    </source>
</evidence>
<dbReference type="SUPFAM" id="SSF51197">
    <property type="entry name" value="Clavaminate synthase-like"/>
    <property type="match status" value="2"/>
</dbReference>
<dbReference type="Gene3D" id="2.60.120.10">
    <property type="entry name" value="Jelly Rolls"/>
    <property type="match status" value="1"/>
</dbReference>
<dbReference type="EMBL" id="CAJNOE010002215">
    <property type="protein sequence ID" value="CAF1473349.1"/>
    <property type="molecule type" value="Genomic_DNA"/>
</dbReference>
<dbReference type="PANTHER" id="PTHR12461:SF104">
    <property type="entry name" value="TRNA WYBUTOSINE-SYNTHESIZING PROTEIN 5"/>
    <property type="match status" value="1"/>
</dbReference>
<dbReference type="AlphaFoldDB" id="A0A815R8X0"/>
<dbReference type="InterPro" id="IPR041667">
    <property type="entry name" value="Cupin_8"/>
</dbReference>
<dbReference type="GO" id="GO:0031591">
    <property type="term" value="P:wybutosine biosynthetic process"/>
    <property type="evidence" value="ECO:0007669"/>
    <property type="project" value="TreeGrafter"/>
</dbReference>
<dbReference type="Proteomes" id="UP000663860">
    <property type="component" value="Unassembled WGS sequence"/>
</dbReference>
<evidence type="ECO:0000259" key="1">
    <source>
        <dbReference type="PROSITE" id="PS51184"/>
    </source>
</evidence>
<proteinExistence type="predicted"/>
<dbReference type="Pfam" id="PF13621">
    <property type="entry name" value="Cupin_8"/>
    <property type="match status" value="2"/>
</dbReference>